<comment type="caution">
    <text evidence="1">The sequence shown here is derived from an EMBL/GenBank/DDBJ whole genome shotgun (WGS) entry which is preliminary data.</text>
</comment>
<accession>H0EX34</accession>
<protein>
    <recommendedName>
        <fullName evidence="3">S-adenosyl-L-methionine-dependent methyltransferase</fullName>
    </recommendedName>
</protein>
<dbReference type="InParanoid" id="H0EX34"/>
<evidence type="ECO:0000313" key="2">
    <source>
        <dbReference type="Proteomes" id="UP000005446"/>
    </source>
</evidence>
<dbReference type="SUPFAM" id="SSF53335">
    <property type="entry name" value="S-adenosyl-L-methionine-dependent methyltransferases"/>
    <property type="match status" value="1"/>
</dbReference>
<reference evidence="1 2" key="1">
    <citation type="journal article" date="2012" name="Eukaryot. Cell">
        <title>Genome sequence of the fungus Glarea lozoyensis: the first genome sequence of a species from the Helotiaceae family.</title>
        <authorList>
            <person name="Youssar L."/>
            <person name="Gruening B.A."/>
            <person name="Erxleben A."/>
            <person name="Guenther S."/>
            <person name="Huettel W."/>
        </authorList>
    </citation>
    <scope>NUCLEOTIDE SEQUENCE [LARGE SCALE GENOMIC DNA]</scope>
    <source>
        <strain evidence="2">ATCC 74030 / MF5533</strain>
    </source>
</reference>
<proteinExistence type="predicted"/>
<gene>
    <name evidence="1" type="ORF">M7I_7359</name>
</gene>
<sequence>MEELTIGTNKAVGQLHLYLQHQLWLLTLNDELHLAPIKNPQHVLDIGTGTDPWSYSHPFDYIHGRALATSFQDIRSVITSAFTSLSPGGYLELQDGALPMRSIDSSLSGTSLDLWQHLTISAAAKLGKSWDAVHTTWAKGERVKLLGRYWQEDLNRGLEAISMAALTRAGGMSKEEVLELTGRARRDVFDKNIHAYMPVHELLFMAGSQL</sequence>
<dbReference type="EMBL" id="AGUE01000216">
    <property type="protein sequence ID" value="EHK96887.1"/>
    <property type="molecule type" value="Genomic_DNA"/>
</dbReference>
<keyword evidence="2" id="KW-1185">Reference proteome</keyword>
<organism evidence="1 2">
    <name type="scientific">Glarea lozoyensis (strain ATCC 74030 / MF5533)</name>
    <dbReference type="NCBI Taxonomy" id="1104152"/>
    <lineage>
        <taxon>Eukaryota</taxon>
        <taxon>Fungi</taxon>
        <taxon>Dikarya</taxon>
        <taxon>Ascomycota</taxon>
        <taxon>Pezizomycotina</taxon>
        <taxon>Leotiomycetes</taxon>
        <taxon>Helotiales</taxon>
        <taxon>Helotiaceae</taxon>
        <taxon>Glarea</taxon>
    </lineage>
</organism>
<evidence type="ECO:0008006" key="3">
    <source>
        <dbReference type="Google" id="ProtNLM"/>
    </source>
</evidence>
<dbReference type="InterPro" id="IPR029063">
    <property type="entry name" value="SAM-dependent_MTases_sf"/>
</dbReference>
<dbReference type="AlphaFoldDB" id="H0EX34"/>
<dbReference type="Proteomes" id="UP000005446">
    <property type="component" value="Unassembled WGS sequence"/>
</dbReference>
<dbReference type="OrthoDB" id="2013972at2759"/>
<evidence type="ECO:0000313" key="1">
    <source>
        <dbReference type="EMBL" id="EHK96887.1"/>
    </source>
</evidence>
<dbReference type="HOGENOM" id="CLU_010595_2_4_1"/>
<name>H0EX34_GLAL7</name>